<organism evidence="1 2">
    <name type="scientific">Streptomyces lonegramiae</name>
    <dbReference type="NCBI Taxonomy" id="3075524"/>
    <lineage>
        <taxon>Bacteria</taxon>
        <taxon>Bacillati</taxon>
        <taxon>Actinomycetota</taxon>
        <taxon>Actinomycetes</taxon>
        <taxon>Kitasatosporales</taxon>
        <taxon>Streptomycetaceae</taxon>
        <taxon>Streptomyces</taxon>
    </lineage>
</organism>
<dbReference type="EMBL" id="JAVRFD010000005">
    <property type="protein sequence ID" value="MDT0543587.1"/>
    <property type="molecule type" value="Genomic_DNA"/>
</dbReference>
<gene>
    <name evidence="1" type="ORF">RND15_12790</name>
</gene>
<accession>A0ABU2XDU0</accession>
<name>A0ABU2XDU0_9ACTN</name>
<evidence type="ECO:0000313" key="2">
    <source>
        <dbReference type="Proteomes" id="UP001180754"/>
    </source>
</evidence>
<dbReference type="Proteomes" id="UP001180754">
    <property type="component" value="Unassembled WGS sequence"/>
</dbReference>
<evidence type="ECO:0000313" key="1">
    <source>
        <dbReference type="EMBL" id="MDT0543587.1"/>
    </source>
</evidence>
<keyword evidence="2" id="KW-1185">Reference proteome</keyword>
<proteinExistence type="predicted"/>
<protein>
    <submittedName>
        <fullName evidence="1">Uncharacterized protein</fullName>
    </submittedName>
</protein>
<reference evidence="1" key="1">
    <citation type="submission" date="2024-05" db="EMBL/GenBank/DDBJ databases">
        <title>30 novel species of actinomycetes from the DSMZ collection.</title>
        <authorList>
            <person name="Nouioui I."/>
        </authorList>
    </citation>
    <scope>NUCLEOTIDE SEQUENCE</scope>
    <source>
        <strain evidence="1">DSM 41529</strain>
    </source>
</reference>
<sequence>MKDKREGHAAAAEAPPELTVYQAEAAHRRFALDLYTNREAARAHCEAYARREPCHQQLDWYPDPDNEAVERLFVAADKVSYTGFTVTAVTVASEYGGEADE</sequence>
<comment type="caution">
    <text evidence="1">The sequence shown here is derived from an EMBL/GenBank/DDBJ whole genome shotgun (WGS) entry which is preliminary data.</text>
</comment>
<dbReference type="RefSeq" id="WP_311723996.1">
    <property type="nucleotide sequence ID" value="NZ_JAVRFD010000005.1"/>
</dbReference>